<evidence type="ECO:0000313" key="5">
    <source>
        <dbReference type="Proteomes" id="UP001595765"/>
    </source>
</evidence>
<evidence type="ECO:0000313" key="4">
    <source>
        <dbReference type="EMBL" id="MFC4031154.1"/>
    </source>
</evidence>
<gene>
    <name evidence="4" type="primary">wecB</name>
    <name evidence="4" type="ORF">ACFO3J_06670</name>
</gene>
<dbReference type="SUPFAM" id="SSF53756">
    <property type="entry name" value="UDP-Glycosyltransferase/glycogen phosphorylase"/>
    <property type="match status" value="1"/>
</dbReference>
<reference evidence="5" key="1">
    <citation type="journal article" date="2019" name="Int. J. Syst. Evol. Microbiol.">
        <title>The Global Catalogue of Microorganisms (GCM) 10K type strain sequencing project: providing services to taxonomists for standard genome sequencing and annotation.</title>
        <authorList>
            <consortium name="The Broad Institute Genomics Platform"/>
            <consortium name="The Broad Institute Genome Sequencing Center for Infectious Disease"/>
            <person name="Wu L."/>
            <person name="Ma J."/>
        </authorList>
    </citation>
    <scope>NUCLEOTIDE SEQUENCE [LARGE SCALE GENOMIC DNA]</scope>
    <source>
        <strain evidence="5">CGMCC 4.7237</strain>
    </source>
</reference>
<evidence type="ECO:0000256" key="1">
    <source>
        <dbReference type="RuleBase" id="RU003513"/>
    </source>
</evidence>
<keyword evidence="1 4" id="KW-0413">Isomerase</keyword>
<dbReference type="NCBIfam" id="TIGR00236">
    <property type="entry name" value="wecB"/>
    <property type="match status" value="1"/>
</dbReference>
<accession>A0ABV8HLK5</accession>
<dbReference type="PANTHER" id="PTHR43174:SF1">
    <property type="entry name" value="UDP-N-ACETYLGLUCOSAMINE 2-EPIMERASE"/>
    <property type="match status" value="1"/>
</dbReference>
<proteinExistence type="inferred from homology"/>
<dbReference type="Pfam" id="PF02350">
    <property type="entry name" value="Epimerase_2"/>
    <property type="match status" value="1"/>
</dbReference>
<feature type="region of interest" description="Disordered" evidence="2">
    <location>
        <begin position="354"/>
        <end position="384"/>
    </location>
</feature>
<dbReference type="EMBL" id="JBHSBB010000007">
    <property type="protein sequence ID" value="MFC4031154.1"/>
    <property type="molecule type" value="Genomic_DNA"/>
</dbReference>
<dbReference type="GO" id="GO:0008761">
    <property type="term" value="F:UDP-N-acetylglucosamine 2-epimerase activity"/>
    <property type="evidence" value="ECO:0007669"/>
    <property type="project" value="UniProtKB-EC"/>
</dbReference>
<protein>
    <submittedName>
        <fullName evidence="4">Non-hydrolyzing UDP-N-acetylglucosamine 2-epimerase</fullName>
        <ecNumber evidence="4">5.1.3.14</ecNumber>
    </submittedName>
</protein>
<comment type="caution">
    <text evidence="4">The sequence shown here is derived from an EMBL/GenBank/DDBJ whole genome shotgun (WGS) entry which is preliminary data.</text>
</comment>
<dbReference type="InterPro" id="IPR003331">
    <property type="entry name" value="UDP_GlcNAc_Epimerase_2_dom"/>
</dbReference>
<dbReference type="PANTHER" id="PTHR43174">
    <property type="entry name" value="UDP-N-ACETYLGLUCOSAMINE 2-EPIMERASE"/>
    <property type="match status" value="1"/>
</dbReference>
<dbReference type="RefSeq" id="WP_386427074.1">
    <property type="nucleotide sequence ID" value="NZ_JBHSBB010000007.1"/>
</dbReference>
<dbReference type="CDD" id="cd03786">
    <property type="entry name" value="GTB_UDP-GlcNAc_2-Epimerase"/>
    <property type="match status" value="1"/>
</dbReference>
<keyword evidence="5" id="KW-1185">Reference proteome</keyword>
<feature type="domain" description="UDP-N-acetylglucosamine 2-epimerase" evidence="3">
    <location>
        <begin position="22"/>
        <end position="351"/>
    </location>
</feature>
<name>A0ABV8HLK5_9ACTN</name>
<dbReference type="Proteomes" id="UP001595765">
    <property type="component" value="Unassembled WGS sequence"/>
</dbReference>
<evidence type="ECO:0000259" key="3">
    <source>
        <dbReference type="Pfam" id="PF02350"/>
    </source>
</evidence>
<evidence type="ECO:0000256" key="2">
    <source>
        <dbReference type="SAM" id="MobiDB-lite"/>
    </source>
</evidence>
<comment type="similarity">
    <text evidence="1">Belongs to the UDP-N-acetylglucosamine 2-epimerase family.</text>
</comment>
<dbReference type="Gene3D" id="3.40.50.2000">
    <property type="entry name" value="Glycogen Phosphorylase B"/>
    <property type="match status" value="2"/>
</dbReference>
<sequence>MSVICVAGARPNYMKIKPVMDALERRGAEVVLVHTGQHYDDSMNEVFFRDLGIRPPDRFLGVGSGSHAEQTGRVMTAFEPLLQEVAPDAVVVVGDINSTLACALVTAKAGPLLAHVEAGLRSRDWSMPEEVNRVATDRVSDYLLAPSPDAADNLRAEGYRDDQIHVVGNVMIDTLLANLDRARRSDVLDRYGLTPKEYGLVTLHRPANVDDPAVLAGLLKALGEIAADCPLLLPVHPRAAGRLAELGVPGGVRLVPPAGYLDFIALQDSARVVLTDSGGVQEETTALGVPCVTLRDNTERPITVEQGTNVLAGRDPARIVATTAAVLARPPAARRPELWDGRASERIADVLLEGGTARTRPRPTDMLSTTQHGAARGNINHGSR</sequence>
<organism evidence="4 5">
    <name type="scientific">Streptomyces polygonati</name>
    <dbReference type="NCBI Taxonomy" id="1617087"/>
    <lineage>
        <taxon>Bacteria</taxon>
        <taxon>Bacillati</taxon>
        <taxon>Actinomycetota</taxon>
        <taxon>Actinomycetes</taxon>
        <taxon>Kitasatosporales</taxon>
        <taxon>Streptomycetaceae</taxon>
        <taxon>Streptomyces</taxon>
    </lineage>
</organism>
<dbReference type="EC" id="5.1.3.14" evidence="4"/>
<dbReference type="InterPro" id="IPR029767">
    <property type="entry name" value="WecB-like"/>
</dbReference>